<sequence length="282" mass="31924">MRKLFIFIIAFLVSASADQLYTQKSQRDFESLHKLLQQRNHNVCDYQILVKRLAENDPHAIRYATANSKEILGDKVDRYRLPFTTIKNSIFAKNTTSGEFISYVAYTKNESGSVKFSELSKSEFVQLVVCAYEQMPRDFMLQVGDTLYHRDQLIGAIQNNNALGKKLLHIEKNFLRMAENNFWEFEIDGHTDAEGNLTVDSFSFAADSELLATVQLSWRGIHESFTKAEFTVNGKQIYNGEALNFEAYQVAYDVKAKNNTCRVTAVGGPKNAAVKVVLADCG</sequence>
<dbReference type="Proteomes" id="UP000326354">
    <property type="component" value="Chromosome"/>
</dbReference>
<proteinExistence type="predicted"/>
<dbReference type="AlphaFoldDB" id="A0A5S9F0Z5"/>
<accession>A0A5S9F0Z5</accession>
<dbReference type="KEGG" id="uam:UABAM_00369"/>
<keyword evidence="2" id="KW-1185">Reference proteome</keyword>
<evidence type="ECO:0000313" key="2">
    <source>
        <dbReference type="Proteomes" id="UP000326354"/>
    </source>
</evidence>
<gene>
    <name evidence="1" type="ORF">UABAM_00369</name>
</gene>
<organism evidence="1 2">
    <name type="scientific">Uabimicrobium amorphum</name>
    <dbReference type="NCBI Taxonomy" id="2596890"/>
    <lineage>
        <taxon>Bacteria</taxon>
        <taxon>Pseudomonadati</taxon>
        <taxon>Planctomycetota</taxon>
        <taxon>Candidatus Uabimicrobiia</taxon>
        <taxon>Candidatus Uabimicrobiales</taxon>
        <taxon>Candidatus Uabimicrobiaceae</taxon>
        <taxon>Candidatus Uabimicrobium</taxon>
    </lineage>
</organism>
<dbReference type="RefSeq" id="WP_151966284.1">
    <property type="nucleotide sequence ID" value="NZ_AP019860.1"/>
</dbReference>
<reference evidence="1 2" key="1">
    <citation type="submission" date="2019-08" db="EMBL/GenBank/DDBJ databases">
        <title>Complete genome sequence of Candidatus Uab amorphum.</title>
        <authorList>
            <person name="Shiratori T."/>
            <person name="Suzuki S."/>
            <person name="Kakizawa Y."/>
            <person name="Ishida K."/>
        </authorList>
    </citation>
    <scope>NUCLEOTIDE SEQUENCE [LARGE SCALE GENOMIC DNA]</scope>
    <source>
        <strain evidence="1 2">SRT547</strain>
    </source>
</reference>
<evidence type="ECO:0000313" key="1">
    <source>
        <dbReference type="EMBL" id="BBM82026.1"/>
    </source>
</evidence>
<name>A0A5S9F0Z5_UABAM</name>
<dbReference type="EMBL" id="AP019860">
    <property type="protein sequence ID" value="BBM82026.1"/>
    <property type="molecule type" value="Genomic_DNA"/>
</dbReference>
<protein>
    <submittedName>
        <fullName evidence="1">Uncharacterized protein</fullName>
    </submittedName>
</protein>